<proteinExistence type="inferred from homology"/>
<evidence type="ECO:0000256" key="13">
    <source>
        <dbReference type="ARBA" id="ARBA00047995"/>
    </source>
</evidence>
<name>A0A482WZS7_LAOST</name>
<evidence type="ECO:0000256" key="6">
    <source>
        <dbReference type="ARBA" id="ARBA00022771"/>
    </source>
</evidence>
<dbReference type="STRING" id="195883.A0A482WZS7"/>
<dbReference type="GO" id="GO:0005721">
    <property type="term" value="C:pericentric heterochromatin"/>
    <property type="evidence" value="ECO:0007669"/>
    <property type="project" value="TreeGrafter"/>
</dbReference>
<evidence type="ECO:0000256" key="4">
    <source>
        <dbReference type="ARBA" id="ARBA00022741"/>
    </source>
</evidence>
<dbReference type="GO" id="GO:0008270">
    <property type="term" value="F:zinc ion binding"/>
    <property type="evidence" value="ECO:0007669"/>
    <property type="project" value="UniProtKB-KW"/>
</dbReference>
<feature type="compositionally biased region" description="Basic and acidic residues" evidence="14">
    <location>
        <begin position="325"/>
        <end position="337"/>
    </location>
</feature>
<dbReference type="InParanoid" id="A0A482WZS7"/>
<keyword evidence="10" id="KW-0238">DNA-binding</keyword>
<dbReference type="GO" id="GO:0003678">
    <property type="term" value="F:DNA helicase activity"/>
    <property type="evidence" value="ECO:0007669"/>
    <property type="project" value="UniProtKB-EC"/>
</dbReference>
<keyword evidence="12" id="KW-0539">Nucleus</keyword>
<dbReference type="InterPro" id="IPR011011">
    <property type="entry name" value="Znf_FYVE_PHD"/>
</dbReference>
<feature type="region of interest" description="Disordered" evidence="14">
    <location>
        <begin position="284"/>
        <end position="411"/>
    </location>
</feature>
<dbReference type="CDD" id="cd11726">
    <property type="entry name" value="ADDz_ATRX"/>
    <property type="match status" value="1"/>
</dbReference>
<dbReference type="GO" id="GO:0005634">
    <property type="term" value="C:nucleus"/>
    <property type="evidence" value="ECO:0007669"/>
    <property type="project" value="UniProtKB-SubCell"/>
</dbReference>
<dbReference type="AlphaFoldDB" id="A0A482WZS7"/>
<dbReference type="GO" id="GO:0006281">
    <property type="term" value="P:DNA repair"/>
    <property type="evidence" value="ECO:0007669"/>
    <property type="project" value="UniProtKB-KW"/>
</dbReference>
<comment type="caution">
    <text evidence="16">The sequence shown here is derived from an EMBL/GenBank/DDBJ whole genome shotgun (WGS) entry which is preliminary data.</text>
</comment>
<keyword evidence="8" id="KW-0862">Zinc</keyword>
<feature type="compositionally biased region" description="Basic and acidic residues" evidence="14">
    <location>
        <begin position="372"/>
        <end position="388"/>
    </location>
</feature>
<keyword evidence="11" id="KW-0234">DNA repair</keyword>
<evidence type="ECO:0000256" key="1">
    <source>
        <dbReference type="ARBA" id="ARBA00004123"/>
    </source>
</evidence>
<dbReference type="GO" id="GO:0005524">
    <property type="term" value="F:ATP binding"/>
    <property type="evidence" value="ECO:0007669"/>
    <property type="project" value="UniProtKB-KW"/>
</dbReference>
<evidence type="ECO:0000256" key="7">
    <source>
        <dbReference type="ARBA" id="ARBA00022801"/>
    </source>
</evidence>
<dbReference type="SUPFAM" id="SSF57903">
    <property type="entry name" value="FYVE/PHD zinc finger"/>
    <property type="match status" value="1"/>
</dbReference>
<feature type="region of interest" description="Disordered" evidence="14">
    <location>
        <begin position="171"/>
        <end position="195"/>
    </location>
</feature>
<dbReference type="InterPro" id="IPR013083">
    <property type="entry name" value="Znf_RING/FYVE/PHD"/>
</dbReference>
<reference evidence="16 17" key="1">
    <citation type="journal article" date="2017" name="Gigascience">
        <title>Genome sequence of the small brown planthopper, Laodelphax striatellus.</title>
        <authorList>
            <person name="Zhu J."/>
            <person name="Jiang F."/>
            <person name="Wang X."/>
            <person name="Yang P."/>
            <person name="Bao Y."/>
            <person name="Zhao W."/>
            <person name="Wang W."/>
            <person name="Lu H."/>
            <person name="Wang Q."/>
            <person name="Cui N."/>
            <person name="Li J."/>
            <person name="Chen X."/>
            <person name="Luo L."/>
            <person name="Yu J."/>
            <person name="Kang L."/>
            <person name="Cui F."/>
        </authorList>
    </citation>
    <scope>NUCLEOTIDE SEQUENCE [LARGE SCALE GENOMIC DNA]</scope>
    <source>
        <strain evidence="16">Lst14</strain>
    </source>
</reference>
<comment type="similarity">
    <text evidence="2">Belongs to the SNF2/RAD54 helicase family.</text>
</comment>
<dbReference type="InterPro" id="IPR041430">
    <property type="entry name" value="ADD_ATRX"/>
</dbReference>
<sequence>MSTKIIRNPETNCEVLVSSKEEKFRKNFPSFEETKDKEKQFKCTVCCVNLIPFIATGKSCHVHAFLKVLVCKKCFDFYGYGDFSTDEDGDEKYCRWCGQGGNLFLCEKCNSGFCKACVKRNFNRAVFEELKDQDNWECFMCAPEPLFELRAKAWVAEKHYLSLRKEDKKSKSKAVTPEEEASKEKQSKEDKSFKSQQKFIDTARKLMLESLDESKRLSDQCKVQAEKIQKTKMSKKHVKDVEAIKSLESKLHVFFNSITENVQVIKTTLTKNLADWQMHYDERFTSQTNGDDKPQENGCDEGEGEGGGEAKEEGEQTEGGEEEGENGKVEDDKKDNVENGDDEGLDDTKKDEEVEEKDEPMETSLNETGDAEVTRIDESDADASDDKNTTVISDKLNDSECEEPASKISKT</sequence>
<keyword evidence="3" id="KW-0479">Metal-binding</keyword>
<dbReference type="PANTHER" id="PTHR46357:SF1">
    <property type="entry name" value="TRANSCRIPTIONAL REGULATOR ATRX"/>
    <property type="match status" value="1"/>
</dbReference>
<feature type="compositionally biased region" description="Basic and acidic residues" evidence="14">
    <location>
        <begin position="284"/>
        <end position="295"/>
    </location>
</feature>
<accession>A0A482WZS7</accession>
<dbReference type="InterPro" id="IPR049554">
    <property type="entry name" value="DNMT3_ADD_PHD"/>
</dbReference>
<dbReference type="GO" id="GO:0031490">
    <property type="term" value="F:chromatin DNA binding"/>
    <property type="evidence" value="ECO:0007669"/>
    <property type="project" value="TreeGrafter"/>
</dbReference>
<evidence type="ECO:0000256" key="14">
    <source>
        <dbReference type="SAM" id="MobiDB-lite"/>
    </source>
</evidence>
<dbReference type="GO" id="GO:0016787">
    <property type="term" value="F:hydrolase activity"/>
    <property type="evidence" value="ECO:0007669"/>
    <property type="project" value="UniProtKB-KW"/>
</dbReference>
<dbReference type="GO" id="GO:0031297">
    <property type="term" value="P:replication fork processing"/>
    <property type="evidence" value="ECO:0007669"/>
    <property type="project" value="TreeGrafter"/>
</dbReference>
<feature type="compositionally biased region" description="Acidic residues" evidence="14">
    <location>
        <begin position="315"/>
        <end position="324"/>
    </location>
</feature>
<evidence type="ECO:0000259" key="15">
    <source>
        <dbReference type="PROSITE" id="PS51533"/>
    </source>
</evidence>
<comment type="subcellular location">
    <subcellularLocation>
        <location evidence="1">Nucleus</location>
    </subcellularLocation>
</comment>
<evidence type="ECO:0000256" key="8">
    <source>
        <dbReference type="ARBA" id="ARBA00022833"/>
    </source>
</evidence>
<evidence type="ECO:0000313" key="16">
    <source>
        <dbReference type="EMBL" id="RZF39034.1"/>
    </source>
</evidence>
<dbReference type="OrthoDB" id="6286493at2759"/>
<dbReference type="EMBL" id="QKKF02020908">
    <property type="protein sequence ID" value="RZF39034.1"/>
    <property type="molecule type" value="Genomic_DNA"/>
</dbReference>
<keyword evidence="5" id="KW-0227">DNA damage</keyword>
<feature type="domain" description="PHD-type" evidence="15">
    <location>
        <begin position="31"/>
        <end position="169"/>
    </location>
</feature>
<keyword evidence="6" id="KW-0863">Zinc-finger</keyword>
<evidence type="ECO:0000256" key="3">
    <source>
        <dbReference type="ARBA" id="ARBA00022723"/>
    </source>
</evidence>
<keyword evidence="9" id="KW-0067">ATP-binding</keyword>
<dbReference type="SMR" id="A0A482WZS7"/>
<keyword evidence="4" id="KW-0547">Nucleotide-binding</keyword>
<dbReference type="PANTHER" id="PTHR46357">
    <property type="entry name" value="TRANSCRIPTIONAL REGULATOR ATRX"/>
    <property type="match status" value="1"/>
</dbReference>
<evidence type="ECO:0000256" key="9">
    <source>
        <dbReference type="ARBA" id="ARBA00022840"/>
    </source>
</evidence>
<dbReference type="Gene3D" id="3.30.40.10">
    <property type="entry name" value="Zinc/RING finger domain, C3HC4 (zinc finger)"/>
    <property type="match status" value="1"/>
</dbReference>
<evidence type="ECO:0000256" key="5">
    <source>
        <dbReference type="ARBA" id="ARBA00022763"/>
    </source>
</evidence>
<evidence type="ECO:0000256" key="2">
    <source>
        <dbReference type="ARBA" id="ARBA00007025"/>
    </source>
</evidence>
<evidence type="ECO:0000256" key="11">
    <source>
        <dbReference type="ARBA" id="ARBA00023204"/>
    </source>
</evidence>
<evidence type="ECO:0000256" key="10">
    <source>
        <dbReference type="ARBA" id="ARBA00023125"/>
    </source>
</evidence>
<feature type="compositionally biased region" description="Basic and acidic residues" evidence="14">
    <location>
        <begin position="180"/>
        <end position="193"/>
    </location>
</feature>
<dbReference type="Pfam" id="PF17981">
    <property type="entry name" value="ADD_ATRX"/>
    <property type="match status" value="1"/>
</dbReference>
<dbReference type="Proteomes" id="UP000291343">
    <property type="component" value="Unassembled WGS sequence"/>
</dbReference>
<dbReference type="InterPro" id="IPR025766">
    <property type="entry name" value="ADD"/>
</dbReference>
<dbReference type="Pfam" id="PF21255">
    <property type="entry name" value="DNMT3_ADD_GATA1-like"/>
    <property type="match status" value="1"/>
</dbReference>
<gene>
    <name evidence="16" type="ORF">LSTR_LSTR008624</name>
</gene>
<keyword evidence="17" id="KW-1185">Reference proteome</keyword>
<dbReference type="GO" id="GO:0010468">
    <property type="term" value="P:regulation of gene expression"/>
    <property type="evidence" value="ECO:0007669"/>
    <property type="project" value="UniProtKB-ARBA"/>
</dbReference>
<comment type="catalytic activity">
    <reaction evidence="13">
        <text>ATP + H2O = ADP + phosphate + H(+)</text>
        <dbReference type="Rhea" id="RHEA:13065"/>
        <dbReference type="ChEBI" id="CHEBI:15377"/>
        <dbReference type="ChEBI" id="CHEBI:15378"/>
        <dbReference type="ChEBI" id="CHEBI:30616"/>
        <dbReference type="ChEBI" id="CHEBI:43474"/>
        <dbReference type="ChEBI" id="CHEBI:456216"/>
        <dbReference type="EC" id="3.6.4.12"/>
    </reaction>
</comment>
<organism evidence="16 17">
    <name type="scientific">Laodelphax striatellus</name>
    <name type="common">Small brown planthopper</name>
    <name type="synonym">Delphax striatella</name>
    <dbReference type="NCBI Taxonomy" id="195883"/>
    <lineage>
        <taxon>Eukaryota</taxon>
        <taxon>Metazoa</taxon>
        <taxon>Ecdysozoa</taxon>
        <taxon>Arthropoda</taxon>
        <taxon>Hexapoda</taxon>
        <taxon>Insecta</taxon>
        <taxon>Pterygota</taxon>
        <taxon>Neoptera</taxon>
        <taxon>Paraneoptera</taxon>
        <taxon>Hemiptera</taxon>
        <taxon>Auchenorrhyncha</taxon>
        <taxon>Fulgoroidea</taxon>
        <taxon>Delphacidae</taxon>
        <taxon>Criomorphinae</taxon>
        <taxon>Laodelphax</taxon>
    </lineage>
</organism>
<dbReference type="PROSITE" id="PS51533">
    <property type="entry name" value="ADD"/>
    <property type="match status" value="1"/>
</dbReference>
<keyword evidence="7" id="KW-0378">Hydrolase</keyword>
<evidence type="ECO:0000313" key="17">
    <source>
        <dbReference type="Proteomes" id="UP000291343"/>
    </source>
</evidence>
<dbReference type="InterPro" id="IPR052131">
    <property type="entry name" value="ATRX_domain-containing"/>
</dbReference>
<protein>
    <recommendedName>
        <fullName evidence="15">PHD-type domain-containing protein</fullName>
    </recommendedName>
</protein>
<dbReference type="GO" id="GO:0006338">
    <property type="term" value="P:chromatin remodeling"/>
    <property type="evidence" value="ECO:0007669"/>
    <property type="project" value="TreeGrafter"/>
</dbReference>
<evidence type="ECO:0000256" key="12">
    <source>
        <dbReference type="ARBA" id="ARBA00023242"/>
    </source>
</evidence>